<dbReference type="InterPro" id="IPR027354">
    <property type="entry name" value="YcgL_dom"/>
</dbReference>
<sequence>MHCYVYKSLRRAETYVYLAERDAFHKLPAALREPLGRLQFVLEIELTAQRKLARENPEVVRGNLLTHGVHVQFPPKDSITELLATPDAGD</sequence>
<reference evidence="3 4" key="1">
    <citation type="submission" date="2020-09" db="EMBL/GenBank/DDBJ databases">
        <title>Pseudoxanthomonas sp. CAU 1598 isolated from sand of Yaerae Beach.</title>
        <authorList>
            <person name="Kim W."/>
        </authorList>
    </citation>
    <scope>NUCLEOTIDE SEQUENCE [LARGE SCALE GENOMIC DNA]</scope>
    <source>
        <strain evidence="3 4">CAU 1598</strain>
    </source>
</reference>
<name>A0AAW3ZJX2_9GAMM</name>
<dbReference type="Proteomes" id="UP000613768">
    <property type="component" value="Unassembled WGS sequence"/>
</dbReference>
<dbReference type="InterPro" id="IPR038068">
    <property type="entry name" value="YcgL-like_sf"/>
</dbReference>
<accession>A0AAW3ZJX2</accession>
<dbReference type="Pfam" id="PF05166">
    <property type="entry name" value="YcgL"/>
    <property type="match status" value="1"/>
</dbReference>
<organism evidence="3 4">
    <name type="scientific">Pseudomarimonas arenosa</name>
    <dbReference type="NCBI Taxonomy" id="2774145"/>
    <lineage>
        <taxon>Bacteria</taxon>
        <taxon>Pseudomonadati</taxon>
        <taxon>Pseudomonadota</taxon>
        <taxon>Gammaproteobacteria</taxon>
        <taxon>Lysobacterales</taxon>
        <taxon>Lysobacteraceae</taxon>
        <taxon>Pseudomarimonas</taxon>
    </lineage>
</organism>
<dbReference type="PROSITE" id="PS51648">
    <property type="entry name" value="YCGL"/>
    <property type="match status" value="1"/>
</dbReference>
<dbReference type="Gene3D" id="3.10.510.20">
    <property type="entry name" value="YcgL domain"/>
    <property type="match status" value="1"/>
</dbReference>
<proteinExistence type="inferred from homology"/>
<gene>
    <name evidence="3" type="ORF">IFO71_08655</name>
</gene>
<dbReference type="AlphaFoldDB" id="A0AAW3ZJX2"/>
<protein>
    <recommendedName>
        <fullName evidence="1">YcgL domain-containing protein IFO71_08655</fullName>
    </recommendedName>
</protein>
<dbReference type="EMBL" id="JACYTR010000013">
    <property type="protein sequence ID" value="MBD8525814.1"/>
    <property type="molecule type" value="Genomic_DNA"/>
</dbReference>
<evidence type="ECO:0000313" key="3">
    <source>
        <dbReference type="EMBL" id="MBD8525814.1"/>
    </source>
</evidence>
<dbReference type="HAMAP" id="MF_01866">
    <property type="entry name" value="UPF0745"/>
    <property type="match status" value="1"/>
</dbReference>
<dbReference type="RefSeq" id="WP_192029231.1">
    <property type="nucleotide sequence ID" value="NZ_JACYTR010000013.1"/>
</dbReference>
<evidence type="ECO:0000256" key="1">
    <source>
        <dbReference type="HAMAP-Rule" id="MF_01866"/>
    </source>
</evidence>
<keyword evidence="4" id="KW-1185">Reference proteome</keyword>
<feature type="domain" description="YcgL" evidence="2">
    <location>
        <begin position="1"/>
        <end position="84"/>
    </location>
</feature>
<dbReference type="PANTHER" id="PTHR38109:SF1">
    <property type="entry name" value="PROTEIN YCGL"/>
    <property type="match status" value="1"/>
</dbReference>
<evidence type="ECO:0000259" key="2">
    <source>
        <dbReference type="PROSITE" id="PS51648"/>
    </source>
</evidence>
<dbReference type="SUPFAM" id="SSF160191">
    <property type="entry name" value="YcgL-like"/>
    <property type="match status" value="1"/>
</dbReference>
<dbReference type="PANTHER" id="PTHR38109">
    <property type="entry name" value="PROTEIN YCGL"/>
    <property type="match status" value="1"/>
</dbReference>
<evidence type="ECO:0000313" key="4">
    <source>
        <dbReference type="Proteomes" id="UP000613768"/>
    </source>
</evidence>
<comment type="caution">
    <text evidence="3">The sequence shown here is derived from an EMBL/GenBank/DDBJ whole genome shotgun (WGS) entry which is preliminary data.</text>
</comment>